<accession>A0A0G4FQ31</accession>
<protein>
    <submittedName>
        <fullName evidence="3">Uncharacterized protein</fullName>
    </submittedName>
</protein>
<evidence type="ECO:0000313" key="3">
    <source>
        <dbReference type="EMBL" id="CEM16395.1"/>
    </source>
</evidence>
<proteinExistence type="predicted"/>
<keyword evidence="4" id="KW-1185">Reference proteome</keyword>
<dbReference type="VEuPathDB" id="CryptoDB:Vbra_711"/>
<keyword evidence="2" id="KW-0812">Transmembrane</keyword>
<dbReference type="Proteomes" id="UP000041254">
    <property type="component" value="Unassembled WGS sequence"/>
</dbReference>
<sequence length="350" mass="37877">MRHEGGAPSASKRCGCRCAQMLQRRTDADESTPRCFDATQPFASSHHPPSGPWLPHPRRQRSSKMASCLLLTTLVLLLLVCRASAAPPEAPYSLKREPLMAEPMLPSVPPEDHLVDDLTQQEGTDTMTVPPALDDSPERHVGDGVESLAIDTGVGTNSNRHSWTGMTVADPTSDDPFPAEQHADDDVAANHRAEEGQHQEAAPELPAGGVSGSYALDDSQMEETLTALEVIEEEAKRVRDEVENLAPRRRAWIATGVVVGLAFLLIIGGGCVFTVFYLQRLKRSSHWFHATQLSGNGGGGILSSGSGNLALEDARDRGESLRAVVQNDGQIDPFNCHTYTTRRGWPPNPV</sequence>
<evidence type="ECO:0000256" key="1">
    <source>
        <dbReference type="SAM" id="MobiDB-lite"/>
    </source>
</evidence>
<dbReference type="EMBL" id="CDMY01000477">
    <property type="protein sequence ID" value="CEM16395.1"/>
    <property type="molecule type" value="Genomic_DNA"/>
</dbReference>
<keyword evidence="2" id="KW-0472">Membrane</keyword>
<feature type="transmembrane region" description="Helical" evidence="2">
    <location>
        <begin position="251"/>
        <end position="278"/>
    </location>
</feature>
<dbReference type="AlphaFoldDB" id="A0A0G4FQ31"/>
<name>A0A0G4FQ31_VITBC</name>
<feature type="region of interest" description="Disordered" evidence="1">
    <location>
        <begin position="190"/>
        <end position="215"/>
    </location>
</feature>
<reference evidence="3 4" key="1">
    <citation type="submission" date="2014-11" db="EMBL/GenBank/DDBJ databases">
        <authorList>
            <person name="Zhu J."/>
            <person name="Qi W."/>
            <person name="Song R."/>
        </authorList>
    </citation>
    <scope>NUCLEOTIDE SEQUENCE [LARGE SCALE GENOMIC DNA]</scope>
</reference>
<keyword evidence="2" id="KW-1133">Transmembrane helix</keyword>
<dbReference type="InParanoid" id="A0A0G4FQ31"/>
<gene>
    <name evidence="3" type="ORF">Vbra_711</name>
</gene>
<evidence type="ECO:0000256" key="2">
    <source>
        <dbReference type="SAM" id="Phobius"/>
    </source>
</evidence>
<organism evidence="3 4">
    <name type="scientific">Vitrella brassicaformis (strain CCMP3155)</name>
    <dbReference type="NCBI Taxonomy" id="1169540"/>
    <lineage>
        <taxon>Eukaryota</taxon>
        <taxon>Sar</taxon>
        <taxon>Alveolata</taxon>
        <taxon>Colpodellida</taxon>
        <taxon>Vitrellaceae</taxon>
        <taxon>Vitrella</taxon>
    </lineage>
</organism>
<feature type="region of interest" description="Disordered" evidence="1">
    <location>
        <begin position="39"/>
        <end position="59"/>
    </location>
</feature>
<evidence type="ECO:0000313" key="4">
    <source>
        <dbReference type="Proteomes" id="UP000041254"/>
    </source>
</evidence>